<evidence type="ECO:0000256" key="2">
    <source>
        <dbReference type="ARBA" id="ARBA00023125"/>
    </source>
</evidence>
<evidence type="ECO:0000313" key="8">
    <source>
        <dbReference type="Proteomes" id="UP000321891"/>
    </source>
</evidence>
<evidence type="ECO:0000313" key="5">
    <source>
        <dbReference type="EMBL" id="GAN59318.1"/>
    </source>
</evidence>
<accession>A0A6N3SQL8</accession>
<comment type="caution">
    <text evidence="5">The sequence shown here is derived from an EMBL/GenBank/DDBJ whole genome shotgun (WGS) entry which is preliminary data.</text>
</comment>
<evidence type="ECO:0000259" key="4">
    <source>
        <dbReference type="PROSITE" id="PS50043"/>
    </source>
</evidence>
<dbReference type="GO" id="GO:0006355">
    <property type="term" value="P:regulation of DNA-templated transcription"/>
    <property type="evidence" value="ECO:0007669"/>
    <property type="project" value="InterPro"/>
</dbReference>
<dbReference type="InterPro" id="IPR036388">
    <property type="entry name" value="WH-like_DNA-bd_sf"/>
</dbReference>
<protein>
    <submittedName>
        <fullName evidence="5">Transcriptional regulator LuxR</fullName>
    </submittedName>
</protein>
<name>A0A0D6N189_9PROT</name>
<dbReference type="InterPro" id="IPR005143">
    <property type="entry name" value="TF_LuxR_autoind-bd_dom"/>
</dbReference>
<evidence type="ECO:0000256" key="3">
    <source>
        <dbReference type="ARBA" id="ARBA00023163"/>
    </source>
</evidence>
<evidence type="ECO:0000313" key="6">
    <source>
        <dbReference type="EMBL" id="GEL59067.1"/>
    </source>
</evidence>
<dbReference type="InterPro" id="IPR036693">
    <property type="entry name" value="TF_LuxR_autoind-bd_dom_sf"/>
</dbReference>
<dbReference type="SUPFAM" id="SSF46894">
    <property type="entry name" value="C-terminal effector domain of the bipartite response regulators"/>
    <property type="match status" value="1"/>
</dbReference>
<dbReference type="Gene3D" id="1.10.10.10">
    <property type="entry name" value="Winged helix-like DNA-binding domain superfamily/Winged helix DNA-binding domain"/>
    <property type="match status" value="1"/>
</dbReference>
<sequence length="241" mass="26862">MLIPPRIMQDLIAAIVESKTLPELKAIMAVLPLKSGLQHAVYHYLGTPAKPLLDIPGFATYPDEWVTRYLENGYVQVDPVVRRGLRSILPFEWSELTIDTPEQKKLFTESQEFDLGKAALSLPVRGLGGENALFTITSEAPDTFSGPQRVNYVRDYQVLGVYVHESFARLNKLIPEQTMELSRRETQCLKLASEGLLGKEIAHRLKLSEPAVRLYLRIARHKLGASSTSGAVALGVRRGLI</sequence>
<dbReference type="EMBL" id="BJVU01000006">
    <property type="protein sequence ID" value="GEL59067.1"/>
    <property type="molecule type" value="Genomic_DNA"/>
</dbReference>
<dbReference type="EMBL" id="BAMV01000003">
    <property type="protein sequence ID" value="GAN59318.1"/>
    <property type="molecule type" value="Genomic_DNA"/>
</dbReference>
<dbReference type="OrthoDB" id="3170288at2"/>
<dbReference type="Proteomes" id="UP000321891">
    <property type="component" value="Unassembled WGS sequence"/>
</dbReference>
<dbReference type="PANTHER" id="PTHR44688">
    <property type="entry name" value="DNA-BINDING TRANSCRIPTIONAL ACTIVATOR DEVR_DOSR"/>
    <property type="match status" value="1"/>
</dbReference>
<dbReference type="STRING" id="1231339.Abci_003_081"/>
<keyword evidence="3" id="KW-0804">Transcription</keyword>
<dbReference type="PANTHER" id="PTHR44688:SF25">
    <property type="entry name" value="HTH LUXR-TYPE DOMAIN-CONTAINING PROTEIN"/>
    <property type="match status" value="1"/>
</dbReference>
<dbReference type="Proteomes" id="UP000032671">
    <property type="component" value="Unassembled WGS sequence"/>
</dbReference>
<dbReference type="CDD" id="cd06170">
    <property type="entry name" value="LuxR_C_like"/>
    <property type="match status" value="1"/>
</dbReference>
<dbReference type="RefSeq" id="WP_048837407.1">
    <property type="nucleotide sequence ID" value="NZ_BAMV01000003.1"/>
</dbReference>
<proteinExistence type="predicted"/>
<reference evidence="5 7" key="1">
    <citation type="submission" date="2012-11" db="EMBL/GenBank/DDBJ databases">
        <title>Whole genome sequence of Acetobacter cibinongensis 4H-1.</title>
        <authorList>
            <person name="Azuma Y."/>
            <person name="Higashiura N."/>
            <person name="Hirakawa H."/>
            <person name="Matsushita K."/>
        </authorList>
    </citation>
    <scope>NUCLEOTIDE SEQUENCE [LARGE SCALE GENOMIC DNA]</scope>
    <source>
        <strain evidence="5 7">4H-1</strain>
    </source>
</reference>
<dbReference type="Pfam" id="PF03472">
    <property type="entry name" value="Autoind_bind"/>
    <property type="match status" value="1"/>
</dbReference>
<dbReference type="SUPFAM" id="SSF75516">
    <property type="entry name" value="Pheromone-binding domain of LuxR-like quorum-sensing transcription factors"/>
    <property type="match status" value="1"/>
</dbReference>
<dbReference type="GO" id="GO:0003677">
    <property type="term" value="F:DNA binding"/>
    <property type="evidence" value="ECO:0007669"/>
    <property type="project" value="UniProtKB-KW"/>
</dbReference>
<dbReference type="AlphaFoldDB" id="A0A0D6N189"/>
<dbReference type="Pfam" id="PF00196">
    <property type="entry name" value="GerE"/>
    <property type="match status" value="1"/>
</dbReference>
<dbReference type="Gene3D" id="3.30.450.80">
    <property type="entry name" value="Transcription factor LuxR-like, autoinducer-binding domain"/>
    <property type="match status" value="1"/>
</dbReference>
<gene>
    <name evidence="5" type="ORF">Abci_003_081</name>
    <name evidence="6" type="ORF">ACI01nite_16690</name>
</gene>
<keyword evidence="2" id="KW-0238">DNA-binding</keyword>
<reference evidence="6 8" key="2">
    <citation type="submission" date="2019-07" db="EMBL/GenBank/DDBJ databases">
        <title>Whole genome shotgun sequence of Acetobacter cibinongensis NBRC 16605.</title>
        <authorList>
            <person name="Hosoyama A."/>
            <person name="Uohara A."/>
            <person name="Ohji S."/>
            <person name="Ichikawa N."/>
        </authorList>
    </citation>
    <scope>NUCLEOTIDE SEQUENCE [LARGE SCALE GENOMIC DNA]</scope>
    <source>
        <strain evidence="6 8">NBRC 16605</strain>
    </source>
</reference>
<keyword evidence="8" id="KW-1185">Reference proteome</keyword>
<dbReference type="PROSITE" id="PS50043">
    <property type="entry name" value="HTH_LUXR_2"/>
    <property type="match status" value="1"/>
</dbReference>
<evidence type="ECO:0000313" key="7">
    <source>
        <dbReference type="Proteomes" id="UP000032671"/>
    </source>
</evidence>
<dbReference type="InterPro" id="IPR016032">
    <property type="entry name" value="Sig_transdc_resp-reg_C-effctor"/>
</dbReference>
<accession>A0A0D6N189</accession>
<keyword evidence="1" id="KW-0805">Transcription regulation</keyword>
<organism evidence="5 7">
    <name type="scientific">Acetobacter cibinongensis</name>
    <dbReference type="NCBI Taxonomy" id="146475"/>
    <lineage>
        <taxon>Bacteria</taxon>
        <taxon>Pseudomonadati</taxon>
        <taxon>Pseudomonadota</taxon>
        <taxon>Alphaproteobacteria</taxon>
        <taxon>Acetobacterales</taxon>
        <taxon>Acetobacteraceae</taxon>
        <taxon>Acetobacter</taxon>
    </lineage>
</organism>
<dbReference type="InterPro" id="IPR000792">
    <property type="entry name" value="Tscrpt_reg_LuxR_C"/>
</dbReference>
<dbReference type="SMART" id="SM00421">
    <property type="entry name" value="HTH_LUXR"/>
    <property type="match status" value="1"/>
</dbReference>
<evidence type="ECO:0000256" key="1">
    <source>
        <dbReference type="ARBA" id="ARBA00023015"/>
    </source>
</evidence>
<feature type="domain" description="HTH luxR-type" evidence="4">
    <location>
        <begin position="174"/>
        <end position="239"/>
    </location>
</feature>